<feature type="non-terminal residue" evidence="2">
    <location>
        <position position="1"/>
    </location>
</feature>
<dbReference type="GO" id="GO:0004553">
    <property type="term" value="F:hydrolase activity, hydrolyzing O-glycosyl compounds"/>
    <property type="evidence" value="ECO:0007669"/>
    <property type="project" value="InterPro"/>
</dbReference>
<accession>X1RCA9</accession>
<dbReference type="EMBL" id="BARW01004205">
    <property type="protein sequence ID" value="GAI60785.1"/>
    <property type="molecule type" value="Genomic_DNA"/>
</dbReference>
<organism evidence="2">
    <name type="scientific">marine sediment metagenome</name>
    <dbReference type="NCBI Taxonomy" id="412755"/>
    <lineage>
        <taxon>unclassified sequences</taxon>
        <taxon>metagenomes</taxon>
        <taxon>ecological metagenomes</taxon>
    </lineage>
</organism>
<dbReference type="InterPro" id="IPR036881">
    <property type="entry name" value="Glyco_hydro_3_C_sf"/>
</dbReference>
<dbReference type="Gene3D" id="3.40.50.1700">
    <property type="entry name" value="Glycoside hydrolase family 3 C-terminal domain"/>
    <property type="match status" value="1"/>
</dbReference>
<evidence type="ECO:0000256" key="1">
    <source>
        <dbReference type="ARBA" id="ARBA00022801"/>
    </source>
</evidence>
<dbReference type="AlphaFoldDB" id="X1RCA9"/>
<gene>
    <name evidence="2" type="ORF">S12H4_10035</name>
</gene>
<dbReference type="GO" id="GO:0005975">
    <property type="term" value="P:carbohydrate metabolic process"/>
    <property type="evidence" value="ECO:0007669"/>
    <property type="project" value="InterPro"/>
</dbReference>
<sequence length="77" mass="8425">KVVTPLEGIKNKVCQDTRIYFAEGCELTGGSNEGFEEAIKIAKNSSIAILFVGNSIPRPRARRGTGAVWICPGYRRI</sequence>
<protein>
    <submittedName>
        <fullName evidence="2">Uncharacterized protein</fullName>
    </submittedName>
</protein>
<evidence type="ECO:0000313" key="2">
    <source>
        <dbReference type="EMBL" id="GAI60785.1"/>
    </source>
</evidence>
<comment type="caution">
    <text evidence="2">The sequence shown here is derived from an EMBL/GenBank/DDBJ whole genome shotgun (WGS) entry which is preliminary data.</text>
</comment>
<keyword evidence="1" id="KW-0378">Hydrolase</keyword>
<reference evidence="2" key="1">
    <citation type="journal article" date="2014" name="Front. Microbiol.">
        <title>High frequency of phylogenetically diverse reductive dehalogenase-homologous genes in deep subseafloor sedimentary metagenomes.</title>
        <authorList>
            <person name="Kawai M."/>
            <person name="Futagami T."/>
            <person name="Toyoda A."/>
            <person name="Takaki Y."/>
            <person name="Nishi S."/>
            <person name="Hori S."/>
            <person name="Arai W."/>
            <person name="Tsubouchi T."/>
            <person name="Morono Y."/>
            <person name="Uchiyama I."/>
            <person name="Ito T."/>
            <person name="Fujiyama A."/>
            <person name="Inagaki F."/>
            <person name="Takami H."/>
        </authorList>
    </citation>
    <scope>NUCLEOTIDE SEQUENCE</scope>
    <source>
        <strain evidence="2">Expedition CK06-06</strain>
    </source>
</reference>
<name>X1RCA9_9ZZZZ</name>
<proteinExistence type="predicted"/>